<gene>
    <name evidence="3" type="ORF">Sango_2003600</name>
</gene>
<evidence type="ECO:0000259" key="1">
    <source>
        <dbReference type="Pfam" id="PF05003"/>
    </source>
</evidence>
<protein>
    <submittedName>
        <fullName evidence="3">Light-harvesting complex-like protein OHP1, chloroplastic</fullName>
    </submittedName>
</protein>
<organism evidence="3 4">
    <name type="scientific">Sesamum angolense</name>
    <dbReference type="NCBI Taxonomy" id="2727404"/>
    <lineage>
        <taxon>Eukaryota</taxon>
        <taxon>Viridiplantae</taxon>
        <taxon>Streptophyta</taxon>
        <taxon>Embryophyta</taxon>
        <taxon>Tracheophyta</taxon>
        <taxon>Spermatophyta</taxon>
        <taxon>Magnoliopsida</taxon>
        <taxon>eudicotyledons</taxon>
        <taxon>Gunneridae</taxon>
        <taxon>Pentapetalae</taxon>
        <taxon>asterids</taxon>
        <taxon>lamiids</taxon>
        <taxon>Lamiales</taxon>
        <taxon>Pedaliaceae</taxon>
        <taxon>Sesamum</taxon>
    </lineage>
</organism>
<evidence type="ECO:0000313" key="3">
    <source>
        <dbReference type="EMBL" id="KAK4392258.1"/>
    </source>
</evidence>
<dbReference type="EMBL" id="JACGWL010000011">
    <property type="protein sequence ID" value="KAK4392258.1"/>
    <property type="molecule type" value="Genomic_DNA"/>
</dbReference>
<dbReference type="PANTHER" id="PTHR31371:SF13">
    <property type="entry name" value="OS05G0457600 PROTEIN"/>
    <property type="match status" value="1"/>
</dbReference>
<dbReference type="Pfam" id="PF11961">
    <property type="entry name" value="DUF3475"/>
    <property type="match status" value="1"/>
</dbReference>
<keyword evidence="4" id="KW-1185">Reference proteome</keyword>
<sequence length="539" mass="60993">MVGFKSMGWLPEPTHRRLSAEAKKKDSSLGILAFETAKTMSTLVSLYKSISDEEISRLKNDVIKSEGVAFLNSRDEGFLLSLAYAERLEDLDRAAAVVSRLGKKCSDFGLNRFDLIYTDLKLGILDFGKLEYGSRSSEKKVKKMEKLVSATSCLRSALEGLTELEISERKLNQWKSRQIELQKTNYDLFYQKLENQRKEVRHFREISLWSTTFDKSVNLMARIVCVVYARICVVFGQQSRQFPLVKEKILPHSGPILTTSKRSIVRFYSRRSFLFFDEDDSRGEVAQNNRVFHAAGPSTVGGSGLALRYANVILLAEKYMDSSVPVCHDERESLYEMLPENLKALVRNKLSKNMKSVEDDSSLADGWRDAMVEMMGWLGPMAQDTVTWQMERNIEKMKLEAKPSVLLLQTLHFSDKEKTEAAIAEVLVGLSCIFRFENRKLAGASTIRAPTRHNISLLHNHKRVNFKIQAAKLPAGVEMPKQQPKFEAPFLGFTRTAEIWNSRACMIGLIGTFIVELILNKGILQIIGVDVGKGLDIPL</sequence>
<evidence type="ECO:0000313" key="4">
    <source>
        <dbReference type="Proteomes" id="UP001289374"/>
    </source>
</evidence>
<dbReference type="GO" id="GO:0045927">
    <property type="term" value="P:positive regulation of growth"/>
    <property type="evidence" value="ECO:0007669"/>
    <property type="project" value="InterPro"/>
</dbReference>
<proteinExistence type="predicted"/>
<dbReference type="AlphaFoldDB" id="A0AAE1WF40"/>
<reference evidence="3" key="1">
    <citation type="submission" date="2020-06" db="EMBL/GenBank/DDBJ databases">
        <authorList>
            <person name="Li T."/>
            <person name="Hu X."/>
            <person name="Zhang T."/>
            <person name="Song X."/>
            <person name="Zhang H."/>
            <person name="Dai N."/>
            <person name="Sheng W."/>
            <person name="Hou X."/>
            <person name="Wei L."/>
        </authorList>
    </citation>
    <scope>NUCLEOTIDE SEQUENCE</scope>
    <source>
        <strain evidence="3">K16</strain>
        <tissue evidence="3">Leaf</tissue>
    </source>
</reference>
<feature type="domain" description="DUF668" evidence="1">
    <location>
        <begin position="299"/>
        <end position="386"/>
    </location>
</feature>
<dbReference type="Pfam" id="PF05003">
    <property type="entry name" value="DUF668"/>
    <property type="match status" value="1"/>
</dbReference>
<name>A0AAE1WF40_9LAMI</name>
<dbReference type="SUPFAM" id="SSF103511">
    <property type="entry name" value="Chlorophyll a-b binding protein"/>
    <property type="match status" value="1"/>
</dbReference>
<feature type="domain" description="DUF3475" evidence="2">
    <location>
        <begin position="31"/>
        <end position="86"/>
    </location>
</feature>
<accession>A0AAE1WF40</accession>
<comment type="caution">
    <text evidence="3">The sequence shown here is derived from an EMBL/GenBank/DDBJ whole genome shotgun (WGS) entry which is preliminary data.</text>
</comment>
<reference evidence="3" key="2">
    <citation type="journal article" date="2024" name="Plant">
        <title>Genomic evolution and insights into agronomic trait innovations of Sesamum species.</title>
        <authorList>
            <person name="Miao H."/>
            <person name="Wang L."/>
            <person name="Qu L."/>
            <person name="Liu H."/>
            <person name="Sun Y."/>
            <person name="Le M."/>
            <person name="Wang Q."/>
            <person name="Wei S."/>
            <person name="Zheng Y."/>
            <person name="Lin W."/>
            <person name="Duan Y."/>
            <person name="Cao H."/>
            <person name="Xiong S."/>
            <person name="Wang X."/>
            <person name="Wei L."/>
            <person name="Li C."/>
            <person name="Ma Q."/>
            <person name="Ju M."/>
            <person name="Zhao R."/>
            <person name="Li G."/>
            <person name="Mu C."/>
            <person name="Tian Q."/>
            <person name="Mei H."/>
            <person name="Zhang T."/>
            <person name="Gao T."/>
            <person name="Zhang H."/>
        </authorList>
    </citation>
    <scope>NUCLEOTIDE SEQUENCE</scope>
    <source>
        <strain evidence="3">K16</strain>
    </source>
</reference>
<evidence type="ECO:0000259" key="2">
    <source>
        <dbReference type="Pfam" id="PF11961"/>
    </source>
</evidence>
<dbReference type="PANTHER" id="PTHR31371">
    <property type="entry name" value="BNAC09G50660D PROTEIN"/>
    <property type="match status" value="1"/>
</dbReference>
<dbReference type="InterPro" id="IPR007700">
    <property type="entry name" value="DUF668"/>
</dbReference>
<dbReference type="InterPro" id="IPR021864">
    <property type="entry name" value="DUF3475"/>
</dbReference>
<dbReference type="Proteomes" id="UP001289374">
    <property type="component" value="Unassembled WGS sequence"/>
</dbReference>